<organism evidence="1 2">
    <name type="scientific">Mucuna pruriens</name>
    <name type="common">Velvet bean</name>
    <name type="synonym">Dolichos pruriens</name>
    <dbReference type="NCBI Taxonomy" id="157652"/>
    <lineage>
        <taxon>Eukaryota</taxon>
        <taxon>Viridiplantae</taxon>
        <taxon>Streptophyta</taxon>
        <taxon>Embryophyta</taxon>
        <taxon>Tracheophyta</taxon>
        <taxon>Spermatophyta</taxon>
        <taxon>Magnoliopsida</taxon>
        <taxon>eudicotyledons</taxon>
        <taxon>Gunneridae</taxon>
        <taxon>Pentapetalae</taxon>
        <taxon>rosids</taxon>
        <taxon>fabids</taxon>
        <taxon>Fabales</taxon>
        <taxon>Fabaceae</taxon>
        <taxon>Papilionoideae</taxon>
        <taxon>50 kb inversion clade</taxon>
        <taxon>NPAAA clade</taxon>
        <taxon>indigoferoid/millettioid clade</taxon>
        <taxon>Phaseoleae</taxon>
        <taxon>Mucuna</taxon>
    </lineage>
</organism>
<dbReference type="InterPro" id="IPR053134">
    <property type="entry name" value="RNA-dir_DNA_polymerase"/>
</dbReference>
<evidence type="ECO:0000313" key="2">
    <source>
        <dbReference type="Proteomes" id="UP000257109"/>
    </source>
</evidence>
<dbReference type="Proteomes" id="UP000257109">
    <property type="component" value="Unassembled WGS sequence"/>
</dbReference>
<dbReference type="InterPro" id="IPR043502">
    <property type="entry name" value="DNA/RNA_pol_sf"/>
</dbReference>
<proteinExistence type="predicted"/>
<dbReference type="Gene3D" id="3.30.70.270">
    <property type="match status" value="2"/>
</dbReference>
<feature type="non-terminal residue" evidence="1">
    <location>
        <position position="1"/>
    </location>
</feature>
<name>A0A371IH99_MUCPR</name>
<accession>A0A371IH99</accession>
<dbReference type="EMBL" id="QJKJ01000075">
    <property type="protein sequence ID" value="RDY14431.1"/>
    <property type="molecule type" value="Genomic_DNA"/>
</dbReference>
<protein>
    <submittedName>
        <fullName evidence="1">Retrovirus-related Pol polyprotein</fullName>
    </submittedName>
</protein>
<keyword evidence="2" id="KW-1185">Reference proteome</keyword>
<dbReference type="SUPFAM" id="SSF56672">
    <property type="entry name" value="DNA/RNA polymerases"/>
    <property type="match status" value="1"/>
</dbReference>
<comment type="caution">
    <text evidence="1">The sequence shown here is derived from an EMBL/GenBank/DDBJ whole genome shotgun (WGS) entry which is preliminary data.</text>
</comment>
<dbReference type="InterPro" id="IPR043128">
    <property type="entry name" value="Rev_trsase/Diguanyl_cyclase"/>
</dbReference>
<dbReference type="AlphaFoldDB" id="A0A371IH99"/>
<sequence>MEHYSFVTYLQLEPAQSYELKLGLKHLLPKFHGLVGVDPHKHLKEFHVVCSTMRPWHSRQPKVGELVDRVNINSEAARYRTISIECIFNIFGAMQHPAKDHSIFSIDIIDEIEAQEGNWVDISRPSRDQPLLEEEARPIRLNLTFLNVVKKKVIKLLVVEVVYPIPYSQWVSPFQVVPKKSSMTVMKNQHDEMVTHKDHFRLPFIDQVLEKLAEKSHYCFLDGFFGTGGSALDDLYVSLRYIWIVQRSKYIPGDWMEVFMDDFTMYANSFDACLENLSQVLRRCMDTNLILNFEKCHFMVTKGIVLGHLVSSKGIEVDKAKVDIFLLYLTHLYVESSLFPWTCRHFIKNFTKIALPLSKLLQKDVAFVFDKPCVDAFQELR</sequence>
<dbReference type="PANTHER" id="PTHR24559">
    <property type="entry name" value="TRANSPOSON TY3-I GAG-POL POLYPROTEIN"/>
    <property type="match status" value="1"/>
</dbReference>
<evidence type="ECO:0000313" key="1">
    <source>
        <dbReference type="EMBL" id="RDY14431.1"/>
    </source>
</evidence>
<reference evidence="1" key="1">
    <citation type="submission" date="2018-05" db="EMBL/GenBank/DDBJ databases">
        <title>Draft genome of Mucuna pruriens seed.</title>
        <authorList>
            <person name="Nnadi N.E."/>
            <person name="Vos R."/>
            <person name="Hasami M.H."/>
            <person name="Devisetty U.K."/>
            <person name="Aguiy J.C."/>
        </authorList>
    </citation>
    <scope>NUCLEOTIDE SEQUENCE [LARGE SCALE GENOMIC DNA]</scope>
    <source>
        <strain evidence="1">JCA_2017</strain>
    </source>
</reference>
<dbReference type="PANTHER" id="PTHR24559:SF444">
    <property type="entry name" value="REVERSE TRANSCRIPTASE DOMAIN-CONTAINING PROTEIN"/>
    <property type="match status" value="1"/>
</dbReference>
<gene>
    <name evidence="1" type="primary">POL</name>
    <name evidence="1" type="ORF">CR513_00505</name>
</gene>